<dbReference type="Pfam" id="PF01826">
    <property type="entry name" value="TIL"/>
    <property type="match status" value="1"/>
</dbReference>
<evidence type="ECO:0000313" key="2">
    <source>
        <dbReference type="Ensembl" id="ENSMALP00000007535.1"/>
    </source>
</evidence>
<feature type="domain" description="TIL" evidence="1">
    <location>
        <begin position="21"/>
        <end position="64"/>
    </location>
</feature>
<dbReference type="SUPFAM" id="SSF57567">
    <property type="entry name" value="Serine protease inhibitors"/>
    <property type="match status" value="1"/>
</dbReference>
<dbReference type="Ensembl" id="ENSMALT00000007698.1">
    <property type="protein sequence ID" value="ENSMALP00000007535.1"/>
    <property type="gene ID" value="ENSMALG00000005361.1"/>
</dbReference>
<accession>A0A3Q3IU91</accession>
<reference evidence="2" key="1">
    <citation type="submission" date="2025-08" db="UniProtKB">
        <authorList>
            <consortium name="Ensembl"/>
        </authorList>
    </citation>
    <scope>IDENTIFICATION</scope>
</reference>
<keyword evidence="3" id="KW-1185">Reference proteome</keyword>
<dbReference type="STRING" id="43700.ENSMALP00000007535"/>
<dbReference type="AlphaFoldDB" id="A0A3Q3IU91"/>
<protein>
    <recommendedName>
        <fullName evidence="1">TIL domain-containing protein</fullName>
    </recommendedName>
</protein>
<organism evidence="2 3">
    <name type="scientific">Monopterus albus</name>
    <name type="common">Swamp eel</name>
    <dbReference type="NCBI Taxonomy" id="43700"/>
    <lineage>
        <taxon>Eukaryota</taxon>
        <taxon>Metazoa</taxon>
        <taxon>Chordata</taxon>
        <taxon>Craniata</taxon>
        <taxon>Vertebrata</taxon>
        <taxon>Euteleostomi</taxon>
        <taxon>Actinopterygii</taxon>
        <taxon>Neopterygii</taxon>
        <taxon>Teleostei</taxon>
        <taxon>Neoteleostei</taxon>
        <taxon>Acanthomorphata</taxon>
        <taxon>Anabantaria</taxon>
        <taxon>Synbranchiformes</taxon>
        <taxon>Synbranchidae</taxon>
        <taxon>Monopterus</taxon>
    </lineage>
</organism>
<evidence type="ECO:0000259" key="1">
    <source>
        <dbReference type="Pfam" id="PF01826"/>
    </source>
</evidence>
<dbReference type="InterPro" id="IPR036084">
    <property type="entry name" value="Ser_inhib-like_sf"/>
</dbReference>
<reference evidence="2" key="2">
    <citation type="submission" date="2025-09" db="UniProtKB">
        <authorList>
            <consortium name="Ensembl"/>
        </authorList>
    </citation>
    <scope>IDENTIFICATION</scope>
</reference>
<dbReference type="CDD" id="cd19941">
    <property type="entry name" value="TIL"/>
    <property type="match status" value="1"/>
</dbReference>
<name>A0A3Q3IU91_MONAL</name>
<dbReference type="Gene3D" id="2.10.25.10">
    <property type="entry name" value="Laminin"/>
    <property type="match status" value="1"/>
</dbReference>
<sequence>MEVGPAGVPASMCILSDGKRCPPGQQFVLCANQCPQHCSDLQQGIECQGHTECQPGCRCPEGTKLLSFY</sequence>
<dbReference type="InterPro" id="IPR002919">
    <property type="entry name" value="TIL_dom"/>
</dbReference>
<evidence type="ECO:0000313" key="3">
    <source>
        <dbReference type="Proteomes" id="UP000261600"/>
    </source>
</evidence>
<proteinExistence type="predicted"/>
<dbReference type="Proteomes" id="UP000261600">
    <property type="component" value="Unplaced"/>
</dbReference>